<gene>
    <name evidence="1" type="ORF">CcCBS67573_g08732</name>
</gene>
<accession>A0A507EJ75</accession>
<proteinExistence type="predicted"/>
<keyword evidence="2" id="KW-1185">Reference proteome</keyword>
<sequence length="312" mass="35232">MVKFFLAVVAKADSTYSMQGLTVGREKAIKKMVLYWSPSAEGRWPGIFYVGTSQGQLALAFGITLEDLDKIGKHQLWARQHQEIQGIIQKSLELRQQLAHLGQGTPDDFRQLVTCKIAAVNPIQSMDIIQTVKGQHGSPEVRFHCLYMYYYQNVSKSKLSVLFGKVPSTISGWITQYEEGGGAARQARTNMYLRLGPERRKWVVSQFHKKPVMHLSKAKSKYALRYPGSTISAASISIILKEAGLSWKVLERRAIQICNSDVIRFSNELMSFPWLLQSLLFLDEASFDNRDMLASKGWGKKGESLVYVGEFV</sequence>
<evidence type="ECO:0000313" key="2">
    <source>
        <dbReference type="Proteomes" id="UP000320333"/>
    </source>
</evidence>
<name>A0A507EJ75_9FUNG</name>
<dbReference type="EMBL" id="QEAP01000622">
    <property type="protein sequence ID" value="TPX63250.1"/>
    <property type="molecule type" value="Genomic_DNA"/>
</dbReference>
<reference evidence="1 2" key="1">
    <citation type="journal article" date="2019" name="Sci. Rep.">
        <title>Comparative genomics of chytrid fungi reveal insights into the obligate biotrophic and pathogenic lifestyle of Synchytrium endobioticum.</title>
        <authorList>
            <person name="van de Vossenberg B.T.L.H."/>
            <person name="Warris S."/>
            <person name="Nguyen H.D.T."/>
            <person name="van Gent-Pelzer M.P.E."/>
            <person name="Joly D.L."/>
            <person name="van de Geest H.C."/>
            <person name="Bonants P.J.M."/>
            <person name="Smith D.S."/>
            <person name="Levesque C.A."/>
            <person name="van der Lee T.A.J."/>
        </authorList>
    </citation>
    <scope>NUCLEOTIDE SEQUENCE [LARGE SCALE GENOMIC DNA]</scope>
    <source>
        <strain evidence="1 2">CBS 675.73</strain>
    </source>
</reference>
<evidence type="ECO:0000313" key="1">
    <source>
        <dbReference type="EMBL" id="TPX63250.1"/>
    </source>
</evidence>
<dbReference type="OrthoDB" id="79420at2759"/>
<dbReference type="Proteomes" id="UP000320333">
    <property type="component" value="Unassembled WGS sequence"/>
</dbReference>
<dbReference type="AlphaFoldDB" id="A0A507EJ75"/>
<dbReference type="InterPro" id="IPR009057">
    <property type="entry name" value="Homeodomain-like_sf"/>
</dbReference>
<comment type="caution">
    <text evidence="1">The sequence shown here is derived from an EMBL/GenBank/DDBJ whole genome shotgun (WGS) entry which is preliminary data.</text>
</comment>
<protein>
    <submittedName>
        <fullName evidence="1">Uncharacterized protein</fullName>
    </submittedName>
</protein>
<organism evidence="1 2">
    <name type="scientific">Chytriomyces confervae</name>
    <dbReference type="NCBI Taxonomy" id="246404"/>
    <lineage>
        <taxon>Eukaryota</taxon>
        <taxon>Fungi</taxon>
        <taxon>Fungi incertae sedis</taxon>
        <taxon>Chytridiomycota</taxon>
        <taxon>Chytridiomycota incertae sedis</taxon>
        <taxon>Chytridiomycetes</taxon>
        <taxon>Chytridiales</taxon>
        <taxon>Chytriomycetaceae</taxon>
        <taxon>Chytriomyces</taxon>
    </lineage>
</organism>
<dbReference type="SUPFAM" id="SSF46689">
    <property type="entry name" value="Homeodomain-like"/>
    <property type="match status" value="1"/>
</dbReference>